<feature type="compositionally biased region" description="Basic and acidic residues" evidence="1">
    <location>
        <begin position="265"/>
        <end position="274"/>
    </location>
</feature>
<dbReference type="InParanoid" id="A0A1X7VI98"/>
<dbReference type="STRING" id="400682.A0A1X7VI98"/>
<organism evidence="2">
    <name type="scientific">Amphimedon queenslandica</name>
    <name type="common">Sponge</name>
    <dbReference type="NCBI Taxonomy" id="400682"/>
    <lineage>
        <taxon>Eukaryota</taxon>
        <taxon>Metazoa</taxon>
        <taxon>Porifera</taxon>
        <taxon>Demospongiae</taxon>
        <taxon>Heteroscleromorpha</taxon>
        <taxon>Haplosclerida</taxon>
        <taxon>Niphatidae</taxon>
        <taxon>Amphimedon</taxon>
    </lineage>
</organism>
<feature type="compositionally biased region" description="Acidic residues" evidence="1">
    <location>
        <begin position="164"/>
        <end position="229"/>
    </location>
</feature>
<feature type="region of interest" description="Disordered" evidence="1">
    <location>
        <begin position="60"/>
        <end position="82"/>
    </location>
</feature>
<name>A0A1X7VI98_AMPQE</name>
<dbReference type="EnsemblMetazoa" id="Aqu2.1.39766_001">
    <property type="protein sequence ID" value="Aqu2.1.39766_001"/>
    <property type="gene ID" value="Aqu2.1.39766"/>
</dbReference>
<feature type="compositionally biased region" description="Acidic residues" evidence="1">
    <location>
        <begin position="240"/>
        <end position="264"/>
    </location>
</feature>
<feature type="region of interest" description="Disordered" evidence="1">
    <location>
        <begin position="161"/>
        <end position="291"/>
    </location>
</feature>
<sequence length="311" mass="35868">MAVQGDMTRSEFSCDVIGEIDTERRRMPTREDVRILLDKYQGNLFYFNFCFNAPPPAALPEPAAPSDANANGTQRPKKPSPKSKKIINFLWEKYRLYKLKSTRGQPHTLSRSTYLGLLRDGDLNRKKRKINDLIDEAKREILDKGEELNVAKVHVVPSHAIIYDNEEEEEENSILEEEGEHQGEEEEEHQEEVEEEEGGEGEQAEDEEEGNEEQHEEEEGEEQEEEEEERSASVIIISSGEEEEMEEEEEREEEEDDDVICISSDDERDKDGQAKKFTVTSNEVKEERESDSWIDKALLESLEALQTELLS</sequence>
<protein>
    <submittedName>
        <fullName evidence="2">Uncharacterized protein</fullName>
    </submittedName>
</protein>
<evidence type="ECO:0000256" key="1">
    <source>
        <dbReference type="SAM" id="MobiDB-lite"/>
    </source>
</evidence>
<evidence type="ECO:0000313" key="2">
    <source>
        <dbReference type="EnsemblMetazoa" id="Aqu2.1.39766_001"/>
    </source>
</evidence>
<proteinExistence type="predicted"/>
<accession>A0A1X7VI98</accession>
<dbReference type="AlphaFoldDB" id="A0A1X7VI98"/>
<reference evidence="2" key="1">
    <citation type="submission" date="2017-05" db="UniProtKB">
        <authorList>
            <consortium name="EnsemblMetazoa"/>
        </authorList>
    </citation>
    <scope>IDENTIFICATION</scope>
</reference>